<dbReference type="SUPFAM" id="SSF51735">
    <property type="entry name" value="NAD(P)-binding Rossmann-fold domains"/>
    <property type="match status" value="1"/>
</dbReference>
<dbReference type="AlphaFoldDB" id="A0A2G7FSF7"/>
<evidence type="ECO:0000313" key="1">
    <source>
        <dbReference type="EMBL" id="PIG82731.1"/>
    </source>
</evidence>
<proteinExistence type="predicted"/>
<dbReference type="EMBL" id="NEXV01000494">
    <property type="protein sequence ID" value="PIG82731.1"/>
    <property type="molecule type" value="Genomic_DNA"/>
</dbReference>
<reference evidence="1 2" key="1">
    <citation type="submission" date="2017-05" db="EMBL/GenBank/DDBJ databases">
        <title>Genome sequence for an aflatoxigenic pathogen of Argentinian peanut, Aspergillus arachidicola.</title>
        <authorList>
            <person name="Moore G."/>
            <person name="Beltz S.B."/>
            <person name="Mack B.M."/>
        </authorList>
    </citation>
    <scope>NUCLEOTIDE SEQUENCE [LARGE SCALE GENOMIC DNA]</scope>
    <source>
        <strain evidence="1 2">CBS 117610</strain>
    </source>
</reference>
<comment type="caution">
    <text evidence="1">The sequence shown here is derived from an EMBL/GenBank/DDBJ whole genome shotgun (WGS) entry which is preliminary data.</text>
</comment>
<gene>
    <name evidence="1" type="ORF">AARAC_006956</name>
</gene>
<evidence type="ECO:0000313" key="2">
    <source>
        <dbReference type="Proteomes" id="UP000231358"/>
    </source>
</evidence>
<keyword evidence="2" id="KW-1185">Reference proteome</keyword>
<dbReference type="InterPro" id="IPR036291">
    <property type="entry name" value="NAD(P)-bd_dom_sf"/>
</dbReference>
<dbReference type="Gene3D" id="3.40.50.720">
    <property type="entry name" value="NAD(P)-binding Rossmann-like Domain"/>
    <property type="match status" value="1"/>
</dbReference>
<name>A0A2G7FSF7_9EURO</name>
<sequence>MAKVALVTGGASGIGLAVCKSPSTQAWQIAMVDEPPTGEDIAA</sequence>
<dbReference type="Proteomes" id="UP000231358">
    <property type="component" value="Unassembled WGS sequence"/>
</dbReference>
<protein>
    <submittedName>
        <fullName evidence="1">Uncharacterized protein</fullName>
    </submittedName>
</protein>
<organism evidence="1 2">
    <name type="scientific">Aspergillus arachidicola</name>
    <dbReference type="NCBI Taxonomy" id="656916"/>
    <lineage>
        <taxon>Eukaryota</taxon>
        <taxon>Fungi</taxon>
        <taxon>Dikarya</taxon>
        <taxon>Ascomycota</taxon>
        <taxon>Pezizomycotina</taxon>
        <taxon>Eurotiomycetes</taxon>
        <taxon>Eurotiomycetidae</taxon>
        <taxon>Eurotiales</taxon>
        <taxon>Aspergillaceae</taxon>
        <taxon>Aspergillus</taxon>
        <taxon>Aspergillus subgen. Circumdati</taxon>
    </lineage>
</organism>
<accession>A0A2G7FSF7</accession>